<feature type="domain" description="Multidrug resistance protein MdtA-like C-terminal permuted SH3" evidence="9">
    <location>
        <begin position="316"/>
        <end position="377"/>
    </location>
</feature>
<evidence type="ECO:0000259" key="9">
    <source>
        <dbReference type="Pfam" id="PF25967"/>
    </source>
</evidence>
<feature type="domain" description="Multidrug resistance protein MdtA-like beta-barrel" evidence="8">
    <location>
        <begin position="221"/>
        <end position="312"/>
    </location>
</feature>
<dbReference type="NCBIfam" id="TIGR01730">
    <property type="entry name" value="RND_mfp"/>
    <property type="match status" value="1"/>
</dbReference>
<evidence type="ECO:0000259" key="7">
    <source>
        <dbReference type="Pfam" id="PF25917"/>
    </source>
</evidence>
<feature type="domain" description="Multidrug resistance protein MdtA-like barrel-sandwich hybrid" evidence="7">
    <location>
        <begin position="75"/>
        <end position="217"/>
    </location>
</feature>
<dbReference type="Pfam" id="PF25876">
    <property type="entry name" value="HH_MFP_RND"/>
    <property type="match status" value="1"/>
</dbReference>
<gene>
    <name evidence="10" type="ORF">GXW78_01150</name>
</gene>
<feature type="chain" id="PRO_5045998234" evidence="5">
    <location>
        <begin position="30"/>
        <end position="406"/>
    </location>
</feature>
<dbReference type="Pfam" id="PF25944">
    <property type="entry name" value="Beta-barrel_RND"/>
    <property type="match status" value="1"/>
</dbReference>
<evidence type="ECO:0000313" key="10">
    <source>
        <dbReference type="EMBL" id="MBR0648256.1"/>
    </source>
</evidence>
<comment type="caution">
    <text evidence="10">The sequence shown here is derived from an EMBL/GenBank/DDBJ whole genome shotgun (WGS) entry which is preliminary data.</text>
</comment>
<keyword evidence="5" id="KW-0732">Signal</keyword>
<evidence type="ECO:0000259" key="8">
    <source>
        <dbReference type="Pfam" id="PF25944"/>
    </source>
</evidence>
<comment type="similarity">
    <text evidence="2">Belongs to the membrane fusion protein (MFP) (TC 8.A.1) family.</text>
</comment>
<evidence type="ECO:0000259" key="6">
    <source>
        <dbReference type="Pfam" id="PF25876"/>
    </source>
</evidence>
<organism evidence="10 11">
    <name type="scientific">Neoroseomonas terrae</name>
    <dbReference type="NCBI Taxonomy" id="424799"/>
    <lineage>
        <taxon>Bacteria</taxon>
        <taxon>Pseudomonadati</taxon>
        <taxon>Pseudomonadota</taxon>
        <taxon>Alphaproteobacteria</taxon>
        <taxon>Acetobacterales</taxon>
        <taxon>Acetobacteraceae</taxon>
        <taxon>Neoroseomonas</taxon>
    </lineage>
</organism>
<proteinExistence type="inferred from homology"/>
<name>A0ABS5EB62_9PROT</name>
<dbReference type="RefSeq" id="WP_211865306.1">
    <property type="nucleotide sequence ID" value="NZ_JAAEDI010000001.1"/>
</dbReference>
<dbReference type="InterPro" id="IPR058626">
    <property type="entry name" value="MdtA-like_b-barrel"/>
</dbReference>
<evidence type="ECO:0000256" key="2">
    <source>
        <dbReference type="ARBA" id="ARBA00009477"/>
    </source>
</evidence>
<dbReference type="InterPro" id="IPR006143">
    <property type="entry name" value="RND_pump_MFP"/>
</dbReference>
<dbReference type="EMBL" id="JAAEDI010000001">
    <property type="protein sequence ID" value="MBR0648256.1"/>
    <property type="molecule type" value="Genomic_DNA"/>
</dbReference>
<feature type="signal peptide" evidence="5">
    <location>
        <begin position="1"/>
        <end position="29"/>
    </location>
</feature>
<evidence type="ECO:0000256" key="4">
    <source>
        <dbReference type="SAM" id="MobiDB-lite"/>
    </source>
</evidence>
<dbReference type="Pfam" id="PF25967">
    <property type="entry name" value="RND-MFP_C"/>
    <property type="match status" value="1"/>
</dbReference>
<keyword evidence="11" id="KW-1185">Reference proteome</keyword>
<reference evidence="11" key="1">
    <citation type="journal article" date="2021" name="Syst. Appl. Microbiol.">
        <title>Roseomonas hellenica sp. nov., isolated from roots of wild-growing Alkanna tinctoria.</title>
        <authorList>
            <person name="Rat A."/>
            <person name="Naranjo H.D."/>
            <person name="Lebbe L."/>
            <person name="Cnockaert M."/>
            <person name="Krigas N."/>
            <person name="Grigoriadou K."/>
            <person name="Maloupa E."/>
            <person name="Willems A."/>
        </authorList>
    </citation>
    <scope>NUCLEOTIDE SEQUENCE [LARGE SCALE GENOMIC DNA]</scope>
    <source>
        <strain evidence="11">LMG 31159</strain>
    </source>
</reference>
<evidence type="ECO:0000256" key="1">
    <source>
        <dbReference type="ARBA" id="ARBA00004196"/>
    </source>
</evidence>
<evidence type="ECO:0000256" key="3">
    <source>
        <dbReference type="SAM" id="Coils"/>
    </source>
</evidence>
<dbReference type="Gene3D" id="2.40.420.20">
    <property type="match status" value="1"/>
</dbReference>
<accession>A0ABS5EB62</accession>
<dbReference type="PANTHER" id="PTHR30158">
    <property type="entry name" value="ACRA/E-RELATED COMPONENT OF DRUG EFFLUX TRANSPORTER"/>
    <property type="match status" value="1"/>
</dbReference>
<feature type="coiled-coil region" evidence="3">
    <location>
        <begin position="146"/>
        <end position="180"/>
    </location>
</feature>
<dbReference type="Gene3D" id="1.10.287.470">
    <property type="entry name" value="Helix hairpin bin"/>
    <property type="match status" value="1"/>
</dbReference>
<dbReference type="Pfam" id="PF25917">
    <property type="entry name" value="BSH_RND"/>
    <property type="match status" value="1"/>
</dbReference>
<dbReference type="InterPro" id="IPR058625">
    <property type="entry name" value="MdtA-like_BSH"/>
</dbReference>
<protein>
    <submittedName>
        <fullName evidence="10">Efflux RND transporter periplasmic adaptor subunit</fullName>
    </submittedName>
</protein>
<dbReference type="Proteomes" id="UP000698752">
    <property type="component" value="Unassembled WGS sequence"/>
</dbReference>
<evidence type="ECO:0000313" key="11">
    <source>
        <dbReference type="Proteomes" id="UP000698752"/>
    </source>
</evidence>
<comment type="subcellular location">
    <subcellularLocation>
        <location evidence="1">Cell envelope</location>
    </subcellularLocation>
</comment>
<sequence>MPVFADRWVRGRRATLLTAVLFILPLLSACDDGPSHPAQAASAPARPVDVTVTTLRQQPAPVSIVLPGRTTASQVAEVRPQVGGVLRERLFTEGETVNAGQPLFRIDPAPYQAALDTAEAALARAQATAGSAEITVNRYRPLVRARAVSQQDLDTAEATLRQAQADIASAEAAVDTARINLGYTVVNSPIAGRTGRASVTVGALVTANQASTLVTVTQLNPIYVDMTQPSAALLRQRRDIAEGVLRRESTDRAAAVLILEDGTEYPQRGEIQFSEVIVDQGTGSVTLRAVFPNPDGLLMPGMFVRARVEEGTIDRALLVPQQAVSRTPRGEPMAYVVNAEGVVEQRVLQTSRAIGTNWLVTAGLSPGDRVVMEGIQRIRPGAKVNATEAPAAPAATAAATPARTGG</sequence>
<dbReference type="Gene3D" id="2.40.50.100">
    <property type="match status" value="1"/>
</dbReference>
<feature type="region of interest" description="Disordered" evidence="4">
    <location>
        <begin position="386"/>
        <end position="406"/>
    </location>
</feature>
<dbReference type="PROSITE" id="PS51257">
    <property type="entry name" value="PROKAR_LIPOPROTEIN"/>
    <property type="match status" value="1"/>
</dbReference>
<dbReference type="PANTHER" id="PTHR30158:SF3">
    <property type="entry name" value="MULTIDRUG EFFLUX PUMP SUBUNIT ACRA-RELATED"/>
    <property type="match status" value="1"/>
</dbReference>
<dbReference type="SUPFAM" id="SSF111369">
    <property type="entry name" value="HlyD-like secretion proteins"/>
    <property type="match status" value="1"/>
</dbReference>
<dbReference type="Gene3D" id="2.40.30.170">
    <property type="match status" value="1"/>
</dbReference>
<feature type="domain" description="Multidrug resistance protein MdtA-like alpha-helical hairpin" evidence="6">
    <location>
        <begin position="115"/>
        <end position="184"/>
    </location>
</feature>
<evidence type="ECO:0000256" key="5">
    <source>
        <dbReference type="SAM" id="SignalP"/>
    </source>
</evidence>
<dbReference type="InterPro" id="IPR058627">
    <property type="entry name" value="MdtA-like_C"/>
</dbReference>
<keyword evidence="3" id="KW-0175">Coiled coil</keyword>
<dbReference type="InterPro" id="IPR058624">
    <property type="entry name" value="MdtA-like_HH"/>
</dbReference>